<reference evidence="10" key="1">
    <citation type="submission" date="2020-05" db="EMBL/GenBank/DDBJ databases">
        <title>WGS assembly of Panicum virgatum.</title>
        <authorList>
            <person name="Lovell J.T."/>
            <person name="Jenkins J."/>
            <person name="Shu S."/>
            <person name="Juenger T.E."/>
            <person name="Schmutz J."/>
        </authorList>
    </citation>
    <scope>NUCLEOTIDE SEQUENCE</scope>
    <source>
        <strain evidence="10">AP13</strain>
    </source>
</reference>
<dbReference type="EMBL" id="CM029054">
    <property type="protein sequence ID" value="KAG2539177.1"/>
    <property type="molecule type" value="Genomic_DNA"/>
</dbReference>
<keyword evidence="4 7" id="KW-0863">Zinc-finger</keyword>
<evidence type="ECO:0000256" key="1">
    <source>
        <dbReference type="ARBA" id="ARBA00000900"/>
    </source>
</evidence>
<feature type="compositionally biased region" description="Low complexity" evidence="8">
    <location>
        <begin position="64"/>
        <end position="84"/>
    </location>
</feature>
<feature type="region of interest" description="Disordered" evidence="8">
    <location>
        <begin position="17"/>
        <end position="163"/>
    </location>
</feature>
<evidence type="ECO:0000256" key="5">
    <source>
        <dbReference type="ARBA" id="ARBA00022833"/>
    </source>
</evidence>
<name>A0A8T0MPZ2_PANVG</name>
<feature type="compositionally biased region" description="Pro residues" evidence="8">
    <location>
        <begin position="85"/>
        <end position="95"/>
    </location>
</feature>
<dbReference type="GO" id="GO:0061630">
    <property type="term" value="F:ubiquitin protein ligase activity"/>
    <property type="evidence" value="ECO:0007669"/>
    <property type="project" value="UniProtKB-EC"/>
</dbReference>
<dbReference type="Proteomes" id="UP000823388">
    <property type="component" value="Chromosome 9N"/>
</dbReference>
<dbReference type="SUPFAM" id="SSF57850">
    <property type="entry name" value="RING/U-box"/>
    <property type="match status" value="1"/>
</dbReference>
<dbReference type="InterPro" id="IPR001841">
    <property type="entry name" value="Znf_RING"/>
</dbReference>
<keyword evidence="3" id="KW-0479">Metal-binding</keyword>
<evidence type="ECO:0000259" key="9">
    <source>
        <dbReference type="PROSITE" id="PS50089"/>
    </source>
</evidence>
<accession>A0A8T0MPZ2</accession>
<feature type="compositionally biased region" description="Basic residues" evidence="8">
    <location>
        <begin position="96"/>
        <end position="107"/>
    </location>
</feature>
<dbReference type="PANTHER" id="PTHR14155:SF620">
    <property type="entry name" value="OS10G0574400 PROTEIN"/>
    <property type="match status" value="1"/>
</dbReference>
<gene>
    <name evidence="10" type="ORF">PVAP13_9NG453300</name>
</gene>
<evidence type="ECO:0000256" key="3">
    <source>
        <dbReference type="ARBA" id="ARBA00022723"/>
    </source>
</evidence>
<feature type="compositionally biased region" description="Low complexity" evidence="8">
    <location>
        <begin position="115"/>
        <end position="152"/>
    </location>
</feature>
<evidence type="ECO:0000256" key="7">
    <source>
        <dbReference type="PROSITE-ProRule" id="PRU00175"/>
    </source>
</evidence>
<evidence type="ECO:0000256" key="4">
    <source>
        <dbReference type="ARBA" id="ARBA00022771"/>
    </source>
</evidence>
<sequence length="283" mass="29323">MVHVGVVPSRCRLRRVVKLTAPPSQDTDDAQPNARPREPAMSHTRTRLPKSLAGSSLPMLTWTRSWPRPRAASSSMPSTTTTAPTAPPPGPPRGRVPPRGRPRRGSRSRCCCRCSSSSCSSSASSPSSSCATSSTSSPSGSAGAGAGATPDAHAPPKPAGLDPAVLATFPTARWIEATPQSPTPARAECVVCLSEFAAGDAVRLLTVCRHAFHTACIDSWLAAHTTCPVCRSELDAPPPRPGDGDGGRIAIVVDGQRPSTAVAETDQTTSNPASGGVRSRPDR</sequence>
<dbReference type="Gene3D" id="3.30.40.10">
    <property type="entry name" value="Zinc/RING finger domain, C3HC4 (zinc finger)"/>
    <property type="match status" value="1"/>
</dbReference>
<dbReference type="PROSITE" id="PS50089">
    <property type="entry name" value="ZF_RING_2"/>
    <property type="match status" value="1"/>
</dbReference>
<protein>
    <recommendedName>
        <fullName evidence="2">RING-type E3 ubiquitin transferase</fullName>
        <ecNumber evidence="2">2.3.2.27</ecNumber>
    </recommendedName>
</protein>
<evidence type="ECO:0000256" key="2">
    <source>
        <dbReference type="ARBA" id="ARBA00012483"/>
    </source>
</evidence>
<evidence type="ECO:0000313" key="11">
    <source>
        <dbReference type="Proteomes" id="UP000823388"/>
    </source>
</evidence>
<proteinExistence type="inferred from homology"/>
<evidence type="ECO:0000256" key="6">
    <source>
        <dbReference type="ARBA" id="ARBA00024209"/>
    </source>
</evidence>
<evidence type="ECO:0000313" key="10">
    <source>
        <dbReference type="EMBL" id="KAG2539177.1"/>
    </source>
</evidence>
<dbReference type="EC" id="2.3.2.27" evidence="2"/>
<keyword evidence="11" id="KW-1185">Reference proteome</keyword>
<organism evidence="10 11">
    <name type="scientific">Panicum virgatum</name>
    <name type="common">Blackwell switchgrass</name>
    <dbReference type="NCBI Taxonomy" id="38727"/>
    <lineage>
        <taxon>Eukaryota</taxon>
        <taxon>Viridiplantae</taxon>
        <taxon>Streptophyta</taxon>
        <taxon>Embryophyta</taxon>
        <taxon>Tracheophyta</taxon>
        <taxon>Spermatophyta</taxon>
        <taxon>Magnoliopsida</taxon>
        <taxon>Liliopsida</taxon>
        <taxon>Poales</taxon>
        <taxon>Poaceae</taxon>
        <taxon>PACMAD clade</taxon>
        <taxon>Panicoideae</taxon>
        <taxon>Panicodae</taxon>
        <taxon>Paniceae</taxon>
        <taxon>Panicinae</taxon>
        <taxon>Panicum</taxon>
        <taxon>Panicum sect. Hiantes</taxon>
    </lineage>
</organism>
<dbReference type="PANTHER" id="PTHR14155">
    <property type="entry name" value="RING FINGER DOMAIN-CONTAINING"/>
    <property type="match status" value="1"/>
</dbReference>
<dbReference type="FunFam" id="3.30.40.10:FF:000830">
    <property type="entry name" value="RING-H2 finger protein ATL28"/>
    <property type="match status" value="1"/>
</dbReference>
<dbReference type="InterPro" id="IPR013083">
    <property type="entry name" value="Znf_RING/FYVE/PHD"/>
</dbReference>
<dbReference type="SMART" id="SM00184">
    <property type="entry name" value="RING"/>
    <property type="match status" value="1"/>
</dbReference>
<dbReference type="Pfam" id="PF13639">
    <property type="entry name" value="zf-RING_2"/>
    <property type="match status" value="1"/>
</dbReference>
<comment type="caution">
    <text evidence="10">The sequence shown here is derived from an EMBL/GenBank/DDBJ whole genome shotgun (WGS) entry which is preliminary data.</text>
</comment>
<feature type="region of interest" description="Disordered" evidence="8">
    <location>
        <begin position="255"/>
        <end position="283"/>
    </location>
</feature>
<keyword evidence="5" id="KW-0862">Zinc</keyword>
<feature type="domain" description="RING-type" evidence="9">
    <location>
        <begin position="189"/>
        <end position="231"/>
    </location>
</feature>
<comment type="catalytic activity">
    <reaction evidence="1">
        <text>S-ubiquitinyl-[E2 ubiquitin-conjugating enzyme]-L-cysteine + [acceptor protein]-L-lysine = [E2 ubiquitin-conjugating enzyme]-L-cysteine + N(6)-ubiquitinyl-[acceptor protein]-L-lysine.</text>
        <dbReference type="EC" id="2.3.2.27"/>
    </reaction>
</comment>
<dbReference type="GO" id="GO:0008270">
    <property type="term" value="F:zinc ion binding"/>
    <property type="evidence" value="ECO:0007669"/>
    <property type="project" value="UniProtKB-KW"/>
</dbReference>
<evidence type="ECO:0000256" key="8">
    <source>
        <dbReference type="SAM" id="MobiDB-lite"/>
    </source>
</evidence>
<dbReference type="InterPro" id="IPR053238">
    <property type="entry name" value="RING-H2_zinc_finger"/>
</dbReference>
<dbReference type="CDD" id="cd16461">
    <property type="entry name" value="RING-H2_EL5-like"/>
    <property type="match status" value="1"/>
</dbReference>
<dbReference type="AlphaFoldDB" id="A0A8T0MPZ2"/>
<comment type="similarity">
    <text evidence="6">Belongs to the RING-type zinc finger family. ATL subfamily.</text>
</comment>